<dbReference type="EMBL" id="CP134536">
    <property type="protein sequence ID" value="WNH12319.1"/>
    <property type="molecule type" value="Genomic_DNA"/>
</dbReference>
<evidence type="ECO:0000259" key="2">
    <source>
        <dbReference type="Pfam" id="PF00149"/>
    </source>
</evidence>
<organism evidence="3 4">
    <name type="scientific">Thalassobellus suaedae</name>
    <dbReference type="NCBI Taxonomy" id="3074124"/>
    <lineage>
        <taxon>Bacteria</taxon>
        <taxon>Pseudomonadati</taxon>
        <taxon>Bacteroidota</taxon>
        <taxon>Flavobacteriia</taxon>
        <taxon>Flavobacteriales</taxon>
        <taxon>Flavobacteriaceae</taxon>
        <taxon>Thalassobellus</taxon>
    </lineage>
</organism>
<keyword evidence="3" id="KW-0378">Hydrolase</keyword>
<dbReference type="GO" id="GO:0016787">
    <property type="term" value="F:hydrolase activity"/>
    <property type="evidence" value="ECO:0007669"/>
    <property type="project" value="UniProtKB-KW"/>
</dbReference>
<dbReference type="Proteomes" id="UP001303407">
    <property type="component" value="Chromosome"/>
</dbReference>
<keyword evidence="4" id="KW-1185">Reference proteome</keyword>
<dbReference type="RefSeq" id="WP_415862300.1">
    <property type="nucleotide sequence ID" value="NZ_CP134536.1"/>
</dbReference>
<reference evidence="3 4" key="1">
    <citation type="submission" date="2023-09" db="EMBL/GenBank/DDBJ databases">
        <title>Thalassobella suaedae gen. nov., sp. nov., a marine bacterium of the family Flavobacteriaceae isolated from a halophyte Suaeda japonica.</title>
        <authorList>
            <person name="Lee S.Y."/>
            <person name="Hwang C.Y."/>
        </authorList>
    </citation>
    <scope>NUCLEOTIDE SEQUENCE [LARGE SCALE GENOMIC DNA]</scope>
    <source>
        <strain evidence="3 4">HL-DH10</strain>
    </source>
</reference>
<gene>
    <name evidence="3" type="ORF">RHP49_15680</name>
</gene>
<dbReference type="SUPFAM" id="SSF56300">
    <property type="entry name" value="Metallo-dependent phosphatases"/>
    <property type="match status" value="1"/>
</dbReference>
<protein>
    <submittedName>
        <fullName evidence="3">Metallophosphoesterase family protein</fullName>
        <ecNumber evidence="3">3.1.-.-</ecNumber>
    </submittedName>
</protein>
<sequence>MTFSTNTILKLITILTCLFLAFNCKSSYNKRNTVNLIRQPYLQNAFKDSISILWITNKGKKAIVKYGTSKVLDKVAHGFITKDSLKLRNTVSIKGLERGKKYYYAIYTDDKRLASGEDYFFKTESAEKNASFSFYAMGDIGEPINKGGFPEITSWQIHNLKKHPDFGLGLGDIIYPDGKSAFADAYLFKPMESILKNIPFYPALGNHDWHVNPDINFATEWKLPNNEHYYSFDYNNAHFIALDTRSGKMYDQENQIEWFENDLKNAQGKYDWIFVYFHHNGITCTYKPEYKAVVDMYPLFTKYNVDLVLNGHAHTYERLMPFDKNGKVMEHYNTPLNEYGDIKDGFIQITTGAGGKLKKDWNPGQCDKNIVAATAHRGHFTLINIKGRQLKLKAIASIGGAVLDSLVINK</sequence>
<dbReference type="InterPro" id="IPR029052">
    <property type="entry name" value="Metallo-depent_PP-like"/>
</dbReference>
<dbReference type="EC" id="3.1.-.-" evidence="3"/>
<dbReference type="PANTHER" id="PTHR45867:SF3">
    <property type="entry name" value="ACID PHOSPHATASE TYPE 7"/>
    <property type="match status" value="1"/>
</dbReference>
<name>A0ABY9Y276_9FLAO</name>
<keyword evidence="1" id="KW-0732">Signal</keyword>
<evidence type="ECO:0000256" key="1">
    <source>
        <dbReference type="ARBA" id="ARBA00022729"/>
    </source>
</evidence>
<proteinExistence type="predicted"/>
<dbReference type="Pfam" id="PF00149">
    <property type="entry name" value="Metallophos"/>
    <property type="match status" value="1"/>
</dbReference>
<dbReference type="Gene3D" id="2.60.40.380">
    <property type="entry name" value="Purple acid phosphatase-like, N-terminal"/>
    <property type="match status" value="1"/>
</dbReference>
<accession>A0ABY9Y276</accession>
<evidence type="ECO:0000313" key="4">
    <source>
        <dbReference type="Proteomes" id="UP001303407"/>
    </source>
</evidence>
<dbReference type="InterPro" id="IPR008963">
    <property type="entry name" value="Purple_acid_Pase-like_N"/>
</dbReference>
<dbReference type="InterPro" id="IPR004843">
    <property type="entry name" value="Calcineurin-like_PHP"/>
</dbReference>
<dbReference type="PANTHER" id="PTHR45867">
    <property type="entry name" value="PURPLE ACID PHOSPHATASE"/>
    <property type="match status" value="1"/>
</dbReference>
<evidence type="ECO:0000313" key="3">
    <source>
        <dbReference type="EMBL" id="WNH12319.1"/>
    </source>
</evidence>
<feature type="domain" description="Calcineurin-like phosphoesterase" evidence="2">
    <location>
        <begin position="133"/>
        <end position="316"/>
    </location>
</feature>
<dbReference type="SUPFAM" id="SSF49363">
    <property type="entry name" value="Purple acid phosphatase, N-terminal domain"/>
    <property type="match status" value="1"/>
</dbReference>
<dbReference type="Gene3D" id="3.60.21.10">
    <property type="match status" value="1"/>
</dbReference>